<dbReference type="Gene3D" id="2.130.10.30">
    <property type="entry name" value="Regulator of chromosome condensation 1/beta-lactamase-inhibitor protein II"/>
    <property type="match status" value="1"/>
</dbReference>
<dbReference type="PRINTS" id="PR00633">
    <property type="entry name" value="RCCNDNSATION"/>
</dbReference>
<accession>A0A8I6RAK3</accession>
<name>A0A8I6RAK3_CIMLE</name>
<protein>
    <submittedName>
        <fullName evidence="4">Uncharacterized protein</fullName>
    </submittedName>
</protein>
<evidence type="ECO:0000256" key="3">
    <source>
        <dbReference type="SAM" id="MobiDB-lite"/>
    </source>
</evidence>
<dbReference type="PANTHER" id="PTHR22870">
    <property type="entry name" value="REGULATOR OF CHROMOSOME CONDENSATION"/>
    <property type="match status" value="1"/>
</dbReference>
<feature type="repeat" description="RCC1" evidence="2">
    <location>
        <begin position="220"/>
        <end position="271"/>
    </location>
</feature>
<evidence type="ECO:0000313" key="4">
    <source>
        <dbReference type="EnsemblMetazoa" id="XP_014241643.1"/>
    </source>
</evidence>
<dbReference type="OMA" id="YYAGFNT"/>
<reference evidence="4" key="1">
    <citation type="submission" date="2022-01" db="UniProtKB">
        <authorList>
            <consortium name="EnsemblMetazoa"/>
        </authorList>
    </citation>
    <scope>IDENTIFICATION</scope>
</reference>
<evidence type="ECO:0000313" key="5">
    <source>
        <dbReference type="Proteomes" id="UP000494040"/>
    </source>
</evidence>
<feature type="region of interest" description="Disordered" evidence="3">
    <location>
        <begin position="128"/>
        <end position="151"/>
    </location>
</feature>
<dbReference type="AlphaFoldDB" id="A0A8I6RAK3"/>
<evidence type="ECO:0000256" key="2">
    <source>
        <dbReference type="PROSITE-ProRule" id="PRU00235"/>
    </source>
</evidence>
<dbReference type="PROSITE" id="PS00626">
    <property type="entry name" value="RCC1_2"/>
    <property type="match status" value="2"/>
</dbReference>
<organism evidence="4 5">
    <name type="scientific">Cimex lectularius</name>
    <name type="common">Bed bug</name>
    <name type="synonym">Acanthia lectularia</name>
    <dbReference type="NCBI Taxonomy" id="79782"/>
    <lineage>
        <taxon>Eukaryota</taxon>
        <taxon>Metazoa</taxon>
        <taxon>Ecdysozoa</taxon>
        <taxon>Arthropoda</taxon>
        <taxon>Hexapoda</taxon>
        <taxon>Insecta</taxon>
        <taxon>Pterygota</taxon>
        <taxon>Neoptera</taxon>
        <taxon>Paraneoptera</taxon>
        <taxon>Hemiptera</taxon>
        <taxon>Heteroptera</taxon>
        <taxon>Panheteroptera</taxon>
        <taxon>Cimicomorpha</taxon>
        <taxon>Cimicidae</taxon>
        <taxon>Cimex</taxon>
    </lineage>
</organism>
<keyword evidence="5" id="KW-1185">Reference proteome</keyword>
<dbReference type="EnsemblMetazoa" id="XM_014386157.2">
    <property type="protein sequence ID" value="XP_014241643.1"/>
    <property type="gene ID" value="LOC106662239"/>
</dbReference>
<dbReference type="InterPro" id="IPR000408">
    <property type="entry name" value="Reg_chr_condens"/>
</dbReference>
<gene>
    <name evidence="4" type="primary">106662239</name>
</gene>
<feature type="repeat" description="RCC1" evidence="2">
    <location>
        <begin position="174"/>
        <end position="219"/>
    </location>
</feature>
<keyword evidence="1" id="KW-0677">Repeat</keyword>
<feature type="compositionally biased region" description="Polar residues" evidence="3">
    <location>
        <begin position="131"/>
        <end position="144"/>
    </location>
</feature>
<dbReference type="PANTHER" id="PTHR22870:SF408">
    <property type="entry name" value="OS09G0560450 PROTEIN"/>
    <property type="match status" value="1"/>
</dbReference>
<dbReference type="PROSITE" id="PS50012">
    <property type="entry name" value="RCC1_3"/>
    <property type="match status" value="3"/>
</dbReference>
<feature type="repeat" description="RCC1" evidence="2">
    <location>
        <begin position="272"/>
        <end position="334"/>
    </location>
</feature>
<sequence length="395" mass="42811">MAMLFVCGFNQFEQLNCLIEKETSGSNKEDNVVTKLIRSPCQDIRDVYVTWSNVLVVRRNGVTINGFLDGVLVKSKSVNPPFVEPVIQASGTRSRWIFVSEKGECWEYCSGKWRLLNYLFPPPGTNEEESISGSIADSTGTEQDGTMPGQIASSSVEKLDKSAYRLKVMKVVCGSTLTVGLTTDGLVYTLPVLMKFPVGTPPIKDIACGLEHAVALSEDGRVFTWGCGTRGQLGLGNLENCKQPTEVEALTGLKVSCISAGGWHSAAVTADGDVYTWGWNKEGQLGHPCINSDSWEGKVGVLAEPRAVDWPQGINVTVNSVSCGTTHTVSILDNGEAWGCGRNQWGQLGSEKYQFTDKMTKLDMPDAVIATKIHCAAWNTIIFAKHAETKSASAQ</sequence>
<dbReference type="Pfam" id="PF00415">
    <property type="entry name" value="RCC1"/>
    <property type="match status" value="2"/>
</dbReference>
<proteinExistence type="predicted"/>
<dbReference type="InterPro" id="IPR051210">
    <property type="entry name" value="Ub_ligase/GEF_domain"/>
</dbReference>
<evidence type="ECO:0000256" key="1">
    <source>
        <dbReference type="ARBA" id="ARBA00022737"/>
    </source>
</evidence>
<dbReference type="Proteomes" id="UP000494040">
    <property type="component" value="Unassembled WGS sequence"/>
</dbReference>
<dbReference type="SUPFAM" id="SSF50985">
    <property type="entry name" value="RCC1/BLIP-II"/>
    <property type="match status" value="1"/>
</dbReference>
<dbReference type="InterPro" id="IPR009091">
    <property type="entry name" value="RCC1/BLIP-II"/>
</dbReference>
<dbReference type="OrthoDB" id="5370059at2759"/>
<dbReference type="KEGG" id="clec:106662239"/>